<dbReference type="Proteomes" id="UP000737018">
    <property type="component" value="Unassembled WGS sequence"/>
</dbReference>
<name>A0A8J4RTR0_9ROSI</name>
<reference evidence="1" key="1">
    <citation type="submission" date="2020-03" db="EMBL/GenBank/DDBJ databases">
        <title>Castanea mollissima Vanexum genome sequencing.</title>
        <authorList>
            <person name="Staton M."/>
        </authorList>
    </citation>
    <scope>NUCLEOTIDE SEQUENCE</scope>
    <source>
        <tissue evidence="1">Leaf</tissue>
    </source>
</reference>
<accession>A0A8J4RTR0</accession>
<dbReference type="EMBL" id="JRKL02000733">
    <property type="protein sequence ID" value="KAF3968738.1"/>
    <property type="molecule type" value="Genomic_DNA"/>
</dbReference>
<keyword evidence="2" id="KW-1185">Reference proteome</keyword>
<dbReference type="AlphaFoldDB" id="A0A8J4RTR0"/>
<gene>
    <name evidence="1" type="ORF">CMV_007402</name>
</gene>
<protein>
    <submittedName>
        <fullName evidence="1">Uncharacterized protein</fullName>
    </submittedName>
</protein>
<sequence length="251" mass="27149">MIGSIQHFSASVTCTISALAAILGSGTNSVLISRGTLLAIDDARVAKESACRFCPRAIRSILIVSKLPTICFANSRSSSLNMMGCLLYLGFFPKGCSLALPSADTAINTPFTISVVKGLRIANQILVGLLGGSEAEDHGGSVCRAMGFWRWRPVSSYGFQAMKIAWRVWVCGDQLGEGCGFVEISVCGGHRRLCSRLRCGSLRLLGYRSDESMVGLWKSVAESGLFGFVGMDLAVVVLLDFRWWWWLLCCG</sequence>
<proteinExistence type="predicted"/>
<organism evidence="1 2">
    <name type="scientific">Castanea mollissima</name>
    <name type="common">Chinese chestnut</name>
    <dbReference type="NCBI Taxonomy" id="60419"/>
    <lineage>
        <taxon>Eukaryota</taxon>
        <taxon>Viridiplantae</taxon>
        <taxon>Streptophyta</taxon>
        <taxon>Embryophyta</taxon>
        <taxon>Tracheophyta</taxon>
        <taxon>Spermatophyta</taxon>
        <taxon>Magnoliopsida</taxon>
        <taxon>eudicotyledons</taxon>
        <taxon>Gunneridae</taxon>
        <taxon>Pentapetalae</taxon>
        <taxon>rosids</taxon>
        <taxon>fabids</taxon>
        <taxon>Fagales</taxon>
        <taxon>Fagaceae</taxon>
        <taxon>Castanea</taxon>
    </lineage>
</organism>
<evidence type="ECO:0000313" key="1">
    <source>
        <dbReference type="EMBL" id="KAF3968738.1"/>
    </source>
</evidence>
<evidence type="ECO:0000313" key="2">
    <source>
        <dbReference type="Proteomes" id="UP000737018"/>
    </source>
</evidence>
<comment type="caution">
    <text evidence="1">The sequence shown here is derived from an EMBL/GenBank/DDBJ whole genome shotgun (WGS) entry which is preliminary data.</text>
</comment>